<feature type="non-terminal residue" evidence="1">
    <location>
        <position position="31"/>
    </location>
</feature>
<dbReference type="EMBL" id="UINC01051206">
    <property type="protein sequence ID" value="SVB65077.1"/>
    <property type="molecule type" value="Genomic_DNA"/>
</dbReference>
<organism evidence="1">
    <name type="scientific">marine metagenome</name>
    <dbReference type="NCBI Taxonomy" id="408172"/>
    <lineage>
        <taxon>unclassified sequences</taxon>
        <taxon>metagenomes</taxon>
        <taxon>ecological metagenomes</taxon>
    </lineage>
</organism>
<dbReference type="AlphaFoldDB" id="A0A382FSE8"/>
<protein>
    <submittedName>
        <fullName evidence="1">Uncharacterized protein</fullName>
    </submittedName>
</protein>
<sequence length="31" mass="3194">MSTANADGGLVQADQNIHTLAALPHDLAAYD</sequence>
<reference evidence="1" key="1">
    <citation type="submission" date="2018-05" db="EMBL/GenBank/DDBJ databases">
        <authorList>
            <person name="Lanie J.A."/>
            <person name="Ng W.-L."/>
            <person name="Kazmierczak K.M."/>
            <person name="Andrzejewski T.M."/>
            <person name="Davidsen T.M."/>
            <person name="Wayne K.J."/>
            <person name="Tettelin H."/>
            <person name="Glass J.I."/>
            <person name="Rusch D."/>
            <person name="Podicherti R."/>
            <person name="Tsui H.-C.T."/>
            <person name="Winkler M.E."/>
        </authorList>
    </citation>
    <scope>NUCLEOTIDE SEQUENCE</scope>
</reference>
<name>A0A382FSE8_9ZZZZ</name>
<accession>A0A382FSE8</accession>
<evidence type="ECO:0000313" key="1">
    <source>
        <dbReference type="EMBL" id="SVB65077.1"/>
    </source>
</evidence>
<gene>
    <name evidence="1" type="ORF">METZ01_LOCUS217931</name>
</gene>
<proteinExistence type="predicted"/>